<dbReference type="AlphaFoldDB" id="A0A1H7FSQ2"/>
<feature type="transmembrane region" description="Helical" evidence="1">
    <location>
        <begin position="74"/>
        <end position="91"/>
    </location>
</feature>
<dbReference type="Proteomes" id="UP000198521">
    <property type="component" value="Unassembled WGS sequence"/>
</dbReference>
<feature type="transmembrane region" description="Helical" evidence="1">
    <location>
        <begin position="166"/>
        <end position="186"/>
    </location>
</feature>
<reference evidence="2 3" key="1">
    <citation type="submission" date="2016-10" db="EMBL/GenBank/DDBJ databases">
        <authorList>
            <person name="de Groot N.N."/>
        </authorList>
    </citation>
    <scope>NUCLEOTIDE SEQUENCE [LARGE SCALE GENOMIC DNA]</scope>
    <source>
        <strain evidence="2 3">DSM 25232</strain>
    </source>
</reference>
<organism evidence="2 3">
    <name type="scientific">Aquimarina amphilecti</name>
    <dbReference type="NCBI Taxonomy" id="1038014"/>
    <lineage>
        <taxon>Bacteria</taxon>
        <taxon>Pseudomonadati</taxon>
        <taxon>Bacteroidota</taxon>
        <taxon>Flavobacteriia</taxon>
        <taxon>Flavobacteriales</taxon>
        <taxon>Flavobacteriaceae</taxon>
        <taxon>Aquimarina</taxon>
    </lineage>
</organism>
<keyword evidence="1" id="KW-0812">Transmembrane</keyword>
<evidence type="ECO:0000256" key="1">
    <source>
        <dbReference type="SAM" id="Phobius"/>
    </source>
</evidence>
<evidence type="ECO:0000313" key="2">
    <source>
        <dbReference type="EMBL" id="SEK28247.1"/>
    </source>
</evidence>
<keyword evidence="1" id="KW-0472">Membrane</keyword>
<protein>
    <recommendedName>
        <fullName evidence="4">YhhN-like protein</fullName>
    </recommendedName>
</protein>
<dbReference type="STRING" id="1038014.SAMN04487910_0156"/>
<feature type="transmembrane region" description="Helical" evidence="1">
    <location>
        <begin position="128"/>
        <end position="154"/>
    </location>
</feature>
<feature type="transmembrane region" description="Helical" evidence="1">
    <location>
        <begin position="49"/>
        <end position="67"/>
    </location>
</feature>
<feature type="transmembrane region" description="Helical" evidence="1">
    <location>
        <begin position="97"/>
        <end position="121"/>
    </location>
</feature>
<keyword evidence="3" id="KW-1185">Reference proteome</keyword>
<proteinExistence type="predicted"/>
<evidence type="ECO:0008006" key="4">
    <source>
        <dbReference type="Google" id="ProtNLM"/>
    </source>
</evidence>
<evidence type="ECO:0000313" key="3">
    <source>
        <dbReference type="Proteomes" id="UP000198521"/>
    </source>
</evidence>
<dbReference type="EMBL" id="FOAB01000001">
    <property type="protein sequence ID" value="SEK28247.1"/>
    <property type="molecule type" value="Genomic_DNA"/>
</dbReference>
<keyword evidence="1" id="KW-1133">Transmembrane helix</keyword>
<name>A0A1H7FSQ2_AQUAM</name>
<sequence>MIINILLYFKSFILNDKAFKIFTVYLLLICFVQLTTIFVGKILHKPNLFLSHFYFIIQFILLSFFYVELLRNKLLLYFCLPVLGFLTYQYIEDPSLFYRYNAIGISITQGVLILYSIIYLYRCLQGQNLFLIINVGLFLYLISSTLIFASGNLIFNLDISESMNYLLINTNRILYFLFQILIFIEWRKNYYKKIHRS</sequence>
<feature type="transmembrane region" description="Helical" evidence="1">
    <location>
        <begin position="21"/>
        <end position="43"/>
    </location>
</feature>
<gene>
    <name evidence="2" type="ORF">SAMN04487910_0156</name>
</gene>
<accession>A0A1H7FSQ2</accession>